<dbReference type="EMBL" id="JBHSSO010000004">
    <property type="protein sequence ID" value="MFC6288866.1"/>
    <property type="molecule type" value="Genomic_DNA"/>
</dbReference>
<dbReference type="Proteomes" id="UP001596258">
    <property type="component" value="Unassembled WGS sequence"/>
</dbReference>
<dbReference type="InterPro" id="IPR016040">
    <property type="entry name" value="NAD(P)-bd_dom"/>
</dbReference>
<keyword evidence="3" id="KW-1185">Reference proteome</keyword>
<proteinExistence type="predicted"/>
<dbReference type="RefSeq" id="WP_164505597.1">
    <property type="nucleotide sequence ID" value="NZ_JBHSSO010000004.1"/>
</dbReference>
<organism evidence="2 3">
    <name type="scientific">Levilactobacillus angrenensis</name>
    <dbReference type="NCBI Taxonomy" id="2486020"/>
    <lineage>
        <taxon>Bacteria</taxon>
        <taxon>Bacillati</taxon>
        <taxon>Bacillota</taxon>
        <taxon>Bacilli</taxon>
        <taxon>Lactobacillales</taxon>
        <taxon>Lactobacillaceae</taxon>
        <taxon>Levilactobacillus</taxon>
    </lineage>
</organism>
<evidence type="ECO:0000259" key="1">
    <source>
        <dbReference type="Pfam" id="PF13460"/>
    </source>
</evidence>
<gene>
    <name evidence="2" type="ORF">ACFP1M_01395</name>
</gene>
<feature type="domain" description="NAD(P)-binding" evidence="1">
    <location>
        <begin position="10"/>
        <end position="183"/>
    </location>
</feature>
<sequence>MKALVTASYGHIGQKVIPLLAQQHVEVVAVDPDPANQAPLKALGASQVIVGDIRRDEIIDQAVADVDKILLILPDALDGMVPMAERLITAAEKAHVTHFVFSSCLNTVMELAQHWEKYEIEDRLMGSTLNYTITKPSGYMEGHFPTGPDSLFETGVLTTFIKVDQPSNLISLNDIAAANVKVLLSDDDYYACSLDLCSAGNRTTREYAQEVCDKAGKELKINLIPVPDFPSVHANDQFGRIATYHGNHPYKGNPLDFNALMGRPAKTFSQYVDEVLAVKA</sequence>
<protein>
    <submittedName>
        <fullName evidence="2">SDR family oxidoreductase</fullName>
    </submittedName>
</protein>
<comment type="caution">
    <text evidence="2">The sequence shown here is derived from an EMBL/GenBank/DDBJ whole genome shotgun (WGS) entry which is preliminary data.</text>
</comment>
<dbReference type="PANTHER" id="PTHR47129">
    <property type="entry name" value="QUINONE OXIDOREDUCTASE 2"/>
    <property type="match status" value="1"/>
</dbReference>
<reference evidence="3" key="1">
    <citation type="journal article" date="2019" name="Int. J. Syst. Evol. Microbiol.">
        <title>The Global Catalogue of Microorganisms (GCM) 10K type strain sequencing project: providing services to taxonomists for standard genome sequencing and annotation.</title>
        <authorList>
            <consortium name="The Broad Institute Genomics Platform"/>
            <consortium name="The Broad Institute Genome Sequencing Center for Infectious Disease"/>
            <person name="Wu L."/>
            <person name="Ma J."/>
        </authorList>
    </citation>
    <scope>NUCLEOTIDE SEQUENCE [LARGE SCALE GENOMIC DNA]</scope>
    <source>
        <strain evidence="3">CCM 8893</strain>
    </source>
</reference>
<dbReference type="Gene3D" id="3.40.50.720">
    <property type="entry name" value="NAD(P)-binding Rossmann-like Domain"/>
    <property type="match status" value="1"/>
</dbReference>
<evidence type="ECO:0000313" key="3">
    <source>
        <dbReference type="Proteomes" id="UP001596258"/>
    </source>
</evidence>
<dbReference type="SUPFAM" id="SSF51735">
    <property type="entry name" value="NAD(P)-binding Rossmann-fold domains"/>
    <property type="match status" value="1"/>
</dbReference>
<accession>A0ABW1U873</accession>
<dbReference type="InterPro" id="IPR036291">
    <property type="entry name" value="NAD(P)-bd_dom_sf"/>
</dbReference>
<evidence type="ECO:0000313" key="2">
    <source>
        <dbReference type="EMBL" id="MFC6288866.1"/>
    </source>
</evidence>
<dbReference type="PANTHER" id="PTHR47129:SF1">
    <property type="entry name" value="NMRA-LIKE DOMAIN-CONTAINING PROTEIN"/>
    <property type="match status" value="1"/>
</dbReference>
<dbReference type="Pfam" id="PF13460">
    <property type="entry name" value="NAD_binding_10"/>
    <property type="match status" value="1"/>
</dbReference>
<name>A0ABW1U873_9LACO</name>
<dbReference type="InterPro" id="IPR052718">
    <property type="entry name" value="NmrA-type_oxidoreductase"/>
</dbReference>